<dbReference type="Pfam" id="PF02646">
    <property type="entry name" value="RmuC"/>
    <property type="match status" value="1"/>
</dbReference>
<organism evidence="6 7">
    <name type="scientific">Actinomadura fulvescens</name>
    <dbReference type="NCBI Taxonomy" id="46160"/>
    <lineage>
        <taxon>Bacteria</taxon>
        <taxon>Bacillati</taxon>
        <taxon>Actinomycetota</taxon>
        <taxon>Actinomycetes</taxon>
        <taxon>Streptosporangiales</taxon>
        <taxon>Thermomonosporaceae</taxon>
        <taxon>Actinomadura</taxon>
    </lineage>
</organism>
<comment type="similarity">
    <text evidence="2">Belongs to the RmuC family.</text>
</comment>
<evidence type="ECO:0000313" key="6">
    <source>
        <dbReference type="EMBL" id="GAA2604086.1"/>
    </source>
</evidence>
<protein>
    <submittedName>
        <fullName evidence="6">DNA recombination protein RmuC</fullName>
    </submittedName>
</protein>
<evidence type="ECO:0000256" key="3">
    <source>
        <dbReference type="ARBA" id="ARBA00023054"/>
    </source>
</evidence>
<dbReference type="Proteomes" id="UP001501509">
    <property type="component" value="Unassembled WGS sequence"/>
</dbReference>
<feature type="compositionally biased region" description="Low complexity" evidence="5">
    <location>
        <begin position="383"/>
        <end position="397"/>
    </location>
</feature>
<keyword evidence="7" id="KW-1185">Reference proteome</keyword>
<sequence length="478" mass="52768">MDLALLAGLAIGAVFGVVVGFALATGRQGALIARARAAEEKLAYAEERMAEHFENLSSKALDASNRRFLELADARLKAAGVEAAGELERRKLAVEHLVAPLRETLAKVEEQLREVETGRRESHAMLARQVDFVRQSSEQLRAETQTLVRALQRPEARGRWGELQLRRVVELAGMTHHCDFDEQASATGENGTVRPDMVVRLVGGKNIVVDSKVSLAAYLQAAETGEPVRLEAHARHLRDHVERLAAKSYWQAFTPAPEFVVLFIPGEAFLAPALERDPSLLEYAMSRRVHIATPTTLITMLRTASYAWQQEALSRNARAVFELGKELYERLGTMGQHVDELGRSLTNAVKSYNRTVGSLETRVLVSARKLNELGVVETALDGPSPIEESPRSPSAAEFSEDVTAEEQARLDELTTKEREHLDELAGRSGRVPESSGTGEHATGEPREDERDRPASATKPVGFGGRAIPEQVDRRERWQ</sequence>
<dbReference type="RefSeq" id="WP_344543411.1">
    <property type="nucleotide sequence ID" value="NZ_BAAATD010000005.1"/>
</dbReference>
<evidence type="ECO:0000313" key="7">
    <source>
        <dbReference type="Proteomes" id="UP001501509"/>
    </source>
</evidence>
<dbReference type="InterPro" id="IPR003798">
    <property type="entry name" value="DNA_recombination_RmuC"/>
</dbReference>
<comment type="function">
    <text evidence="1">Involved in DNA recombination.</text>
</comment>
<dbReference type="PANTHER" id="PTHR30563">
    <property type="entry name" value="DNA RECOMBINATION PROTEIN RMUC"/>
    <property type="match status" value="1"/>
</dbReference>
<evidence type="ECO:0000256" key="2">
    <source>
        <dbReference type="ARBA" id="ARBA00009840"/>
    </source>
</evidence>
<evidence type="ECO:0000256" key="1">
    <source>
        <dbReference type="ARBA" id="ARBA00003416"/>
    </source>
</evidence>
<keyword evidence="4" id="KW-0233">DNA recombination</keyword>
<evidence type="ECO:0000256" key="5">
    <source>
        <dbReference type="SAM" id="MobiDB-lite"/>
    </source>
</evidence>
<reference evidence="7" key="1">
    <citation type="journal article" date="2019" name="Int. J. Syst. Evol. Microbiol.">
        <title>The Global Catalogue of Microorganisms (GCM) 10K type strain sequencing project: providing services to taxonomists for standard genome sequencing and annotation.</title>
        <authorList>
            <consortium name="The Broad Institute Genomics Platform"/>
            <consortium name="The Broad Institute Genome Sequencing Center for Infectious Disease"/>
            <person name="Wu L."/>
            <person name="Ma J."/>
        </authorList>
    </citation>
    <scope>NUCLEOTIDE SEQUENCE [LARGE SCALE GENOMIC DNA]</scope>
    <source>
        <strain evidence="7">JCM 6833</strain>
    </source>
</reference>
<name>A0ABP6C717_9ACTN</name>
<feature type="compositionally biased region" description="Basic and acidic residues" evidence="5">
    <location>
        <begin position="441"/>
        <end position="453"/>
    </location>
</feature>
<keyword evidence="3" id="KW-0175">Coiled coil</keyword>
<dbReference type="PANTHER" id="PTHR30563:SF0">
    <property type="entry name" value="DNA RECOMBINATION PROTEIN RMUC"/>
    <property type="match status" value="1"/>
</dbReference>
<evidence type="ECO:0000256" key="4">
    <source>
        <dbReference type="ARBA" id="ARBA00023172"/>
    </source>
</evidence>
<proteinExistence type="inferred from homology"/>
<accession>A0ABP6C717</accession>
<dbReference type="EMBL" id="BAAATD010000005">
    <property type="protein sequence ID" value="GAA2604086.1"/>
    <property type="molecule type" value="Genomic_DNA"/>
</dbReference>
<comment type="caution">
    <text evidence="6">The sequence shown here is derived from an EMBL/GenBank/DDBJ whole genome shotgun (WGS) entry which is preliminary data.</text>
</comment>
<feature type="compositionally biased region" description="Basic and acidic residues" evidence="5">
    <location>
        <begin position="406"/>
        <end position="425"/>
    </location>
</feature>
<feature type="region of interest" description="Disordered" evidence="5">
    <location>
        <begin position="380"/>
        <end position="478"/>
    </location>
</feature>
<gene>
    <name evidence="6" type="ORF">GCM10010411_42770</name>
</gene>